<accession>A0ABS5QW30</accession>
<evidence type="ECO:0000313" key="5">
    <source>
        <dbReference type="Proteomes" id="UP000735205"/>
    </source>
</evidence>
<comment type="similarity">
    <text evidence="1">Belongs to the NAD(P)H dehydrogenase (quinone) family.</text>
</comment>
<dbReference type="PANTHER" id="PTHR10204">
    <property type="entry name" value="NAD P H OXIDOREDUCTASE-RELATED"/>
    <property type="match status" value="1"/>
</dbReference>
<organism evidence="4 5">
    <name type="scientific">Fructobacillus papyrifericola</name>
    <dbReference type="NCBI Taxonomy" id="2713172"/>
    <lineage>
        <taxon>Bacteria</taxon>
        <taxon>Bacillati</taxon>
        <taxon>Bacillota</taxon>
        <taxon>Bacilli</taxon>
        <taxon>Lactobacillales</taxon>
        <taxon>Lactobacillaceae</taxon>
        <taxon>Fructobacillus</taxon>
    </lineage>
</organism>
<sequence length="199" mass="23080">MNILIIQGHPDDQSFTHANALHSYETLRNDSMNVQVIDLALVDFDPVLRYGYRLHMQDRAFIEQAQQKIAWADHICFFFPVWWGAEPSVLKGLLDRTLTPGFAYERKGPLRVKGFLKGKEASLYMTADDPAYYHKRYGGVVSRWRKDILGLSGIKLVKTMIMGGARWVVDQEKRLDYMERCSQQIQAYAYKDLEKPMVE</sequence>
<dbReference type="EMBL" id="JAAMFJ010000002">
    <property type="protein sequence ID" value="MBS9336509.1"/>
    <property type="molecule type" value="Genomic_DNA"/>
</dbReference>
<gene>
    <name evidence="4" type="ORF">G6R28_04595</name>
</gene>
<proteinExistence type="inferred from homology"/>
<feature type="domain" description="Flavodoxin-like fold" evidence="3">
    <location>
        <begin position="1"/>
        <end position="180"/>
    </location>
</feature>
<name>A0ABS5QW30_9LACO</name>
<evidence type="ECO:0000259" key="3">
    <source>
        <dbReference type="Pfam" id="PF02525"/>
    </source>
</evidence>
<keyword evidence="2" id="KW-0560">Oxidoreductase</keyword>
<dbReference type="InterPro" id="IPR029039">
    <property type="entry name" value="Flavoprotein-like_sf"/>
</dbReference>
<dbReference type="Pfam" id="PF02525">
    <property type="entry name" value="Flavodoxin_2"/>
    <property type="match status" value="1"/>
</dbReference>
<dbReference type="RefSeq" id="WP_213793065.1">
    <property type="nucleotide sequence ID" value="NZ_JAAMFJ010000002.1"/>
</dbReference>
<dbReference type="InterPro" id="IPR003680">
    <property type="entry name" value="Flavodoxin_fold"/>
</dbReference>
<evidence type="ECO:0000256" key="1">
    <source>
        <dbReference type="ARBA" id="ARBA00006252"/>
    </source>
</evidence>
<dbReference type="InterPro" id="IPR051545">
    <property type="entry name" value="NAD(P)H_dehydrogenase_qn"/>
</dbReference>
<dbReference type="Proteomes" id="UP000735205">
    <property type="component" value="Unassembled WGS sequence"/>
</dbReference>
<evidence type="ECO:0000256" key="2">
    <source>
        <dbReference type="ARBA" id="ARBA00023002"/>
    </source>
</evidence>
<keyword evidence="5" id="KW-1185">Reference proteome</keyword>
<dbReference type="SUPFAM" id="SSF52218">
    <property type="entry name" value="Flavoproteins"/>
    <property type="match status" value="1"/>
</dbReference>
<evidence type="ECO:0000313" key="4">
    <source>
        <dbReference type="EMBL" id="MBS9336509.1"/>
    </source>
</evidence>
<dbReference type="Gene3D" id="3.40.50.360">
    <property type="match status" value="1"/>
</dbReference>
<reference evidence="4 5" key="1">
    <citation type="submission" date="2020-02" db="EMBL/GenBank/DDBJ databases">
        <title>Fructobacillus sp. isolated from paper mulberry of Taiwan.</title>
        <authorList>
            <person name="Lin S.-T."/>
        </authorList>
    </citation>
    <scope>NUCLEOTIDE SEQUENCE [LARGE SCALE GENOMIC DNA]</scope>
    <source>
        <strain evidence="4 5">M1-21</strain>
    </source>
</reference>
<comment type="caution">
    <text evidence="4">The sequence shown here is derived from an EMBL/GenBank/DDBJ whole genome shotgun (WGS) entry which is preliminary data.</text>
</comment>
<dbReference type="PANTHER" id="PTHR10204:SF34">
    <property type="entry name" value="NAD(P)H DEHYDROGENASE [QUINONE] 1 ISOFORM 1"/>
    <property type="match status" value="1"/>
</dbReference>
<protein>
    <submittedName>
        <fullName evidence="4">NAD(P)H-dependent oxidoreductase</fullName>
    </submittedName>
</protein>